<evidence type="ECO:0000313" key="9">
    <source>
        <dbReference type="Proteomes" id="UP000023152"/>
    </source>
</evidence>
<evidence type="ECO:0000313" key="8">
    <source>
        <dbReference type="EMBL" id="ETO31060.1"/>
    </source>
</evidence>
<sequence>MHVQVSVSSVWQYETGLIGLQWDNINEEYNYFRFSSAILIMGLDTLIYFALTLYLDRVWPSRYGQREPWYFLCTPSFWCPSRQKQVEDADISSSEMQMTRRMSTLMSSEVYEPMGSEYIHKGAAISVRDLKKTFGDPFGQTEVKAVNGVSLDIYEGEIFCLLGHNGAGKTTTIGMLTGLLEISSGDAKICGLDVKTQMTEIRKSLGVCPQHDVLWSRLTCREHLELFARLKGVPKEHVPKEAEEILQLVGLEEKTDDFPPNMSGGQRRKLSLGIALIGGSKIVFLDEPTSGMDPQSRRTTWNLIQKVKKDRAIVLTTHFMDEADILGDRIAIMSTGVVRCCGSPLFLKQKFGVGYTFVVSLEAGIKPTVVKAEVDAIVMQTVEGASVVSVAGGEIAYRLPFTETQSFPDMLEALDAKKKDLRITGYGVSVTTLEEVFMKIGEDFGDIDKETGTVLPNRTSILKQGFARKTSHASSIQERETAPLRTYVHPENGATDAKEGEGVAKSHSKKDEDESLSRIFAQPTFRLQDQKECDVLITHCWAIMYKRFWWSLRDARAMLFVIVLPCLLTALNFGVQNLQLAIDYPNL</sequence>
<evidence type="ECO:0000256" key="3">
    <source>
        <dbReference type="ARBA" id="ARBA00022741"/>
    </source>
</evidence>
<gene>
    <name evidence="8" type="ORF">RFI_06058</name>
</gene>
<dbReference type="PROSITE" id="PS00211">
    <property type="entry name" value="ABC_TRANSPORTER_1"/>
    <property type="match status" value="1"/>
</dbReference>
<dbReference type="SMART" id="SM00382">
    <property type="entry name" value="AAA"/>
    <property type="match status" value="1"/>
</dbReference>
<dbReference type="InterPro" id="IPR017871">
    <property type="entry name" value="ABC_transporter-like_CS"/>
</dbReference>
<keyword evidence="6" id="KW-1133">Transmembrane helix</keyword>
<keyword evidence="4 8" id="KW-0067">ATP-binding</keyword>
<dbReference type="InterPro" id="IPR003439">
    <property type="entry name" value="ABC_transporter-like_ATP-bd"/>
</dbReference>
<keyword evidence="6" id="KW-0812">Transmembrane</keyword>
<feature type="transmembrane region" description="Helical" evidence="6">
    <location>
        <begin position="31"/>
        <end position="55"/>
    </location>
</feature>
<evidence type="ECO:0000256" key="6">
    <source>
        <dbReference type="SAM" id="Phobius"/>
    </source>
</evidence>
<accession>X6NXM4</accession>
<feature type="region of interest" description="Disordered" evidence="5">
    <location>
        <begin position="489"/>
        <end position="511"/>
    </location>
</feature>
<dbReference type="SUPFAM" id="SSF52540">
    <property type="entry name" value="P-loop containing nucleoside triphosphate hydrolases"/>
    <property type="match status" value="1"/>
</dbReference>
<reference evidence="8 9" key="1">
    <citation type="journal article" date="2013" name="Curr. Biol.">
        <title>The Genome of the Foraminiferan Reticulomyxa filosa.</title>
        <authorList>
            <person name="Glockner G."/>
            <person name="Hulsmann N."/>
            <person name="Schleicher M."/>
            <person name="Noegel A.A."/>
            <person name="Eichinger L."/>
            <person name="Gallinger C."/>
            <person name="Pawlowski J."/>
            <person name="Sierra R."/>
            <person name="Euteneuer U."/>
            <person name="Pillet L."/>
            <person name="Moustafa A."/>
            <person name="Platzer M."/>
            <person name="Groth M."/>
            <person name="Szafranski K."/>
            <person name="Schliwa M."/>
        </authorList>
    </citation>
    <scope>NUCLEOTIDE SEQUENCE [LARGE SCALE GENOMIC DNA]</scope>
</reference>
<dbReference type="EMBL" id="ASPP01005155">
    <property type="protein sequence ID" value="ETO31060.1"/>
    <property type="molecule type" value="Genomic_DNA"/>
</dbReference>
<dbReference type="Gene3D" id="3.40.50.300">
    <property type="entry name" value="P-loop containing nucleotide triphosphate hydrolases"/>
    <property type="match status" value="1"/>
</dbReference>
<evidence type="ECO:0000256" key="4">
    <source>
        <dbReference type="ARBA" id="ARBA00022840"/>
    </source>
</evidence>
<keyword evidence="3" id="KW-0547">Nucleotide-binding</keyword>
<dbReference type="PROSITE" id="PS50893">
    <property type="entry name" value="ABC_TRANSPORTER_2"/>
    <property type="match status" value="1"/>
</dbReference>
<dbReference type="FunFam" id="3.40.50.300:FF:000933">
    <property type="entry name" value="ABC transporter A family member 7"/>
    <property type="match status" value="1"/>
</dbReference>
<dbReference type="PANTHER" id="PTHR19229:SF36">
    <property type="entry name" value="ATP-BINDING CASSETTE SUB-FAMILY A MEMBER 2"/>
    <property type="match status" value="1"/>
</dbReference>
<dbReference type="GO" id="GO:0016020">
    <property type="term" value="C:membrane"/>
    <property type="evidence" value="ECO:0007669"/>
    <property type="project" value="InterPro"/>
</dbReference>
<feature type="domain" description="ABC transporter" evidence="7">
    <location>
        <begin position="125"/>
        <end position="360"/>
    </location>
</feature>
<dbReference type="GO" id="GO:0016887">
    <property type="term" value="F:ATP hydrolysis activity"/>
    <property type="evidence" value="ECO:0007669"/>
    <property type="project" value="InterPro"/>
</dbReference>
<keyword evidence="6" id="KW-0472">Membrane</keyword>
<organism evidence="8 9">
    <name type="scientific">Reticulomyxa filosa</name>
    <dbReference type="NCBI Taxonomy" id="46433"/>
    <lineage>
        <taxon>Eukaryota</taxon>
        <taxon>Sar</taxon>
        <taxon>Rhizaria</taxon>
        <taxon>Retaria</taxon>
        <taxon>Foraminifera</taxon>
        <taxon>Monothalamids</taxon>
        <taxon>Reticulomyxidae</taxon>
        <taxon>Reticulomyxa</taxon>
    </lineage>
</organism>
<dbReference type="CDD" id="cd03263">
    <property type="entry name" value="ABC_subfamily_A"/>
    <property type="match status" value="1"/>
</dbReference>
<evidence type="ECO:0000256" key="5">
    <source>
        <dbReference type="SAM" id="MobiDB-lite"/>
    </source>
</evidence>
<dbReference type="AlphaFoldDB" id="X6NXM4"/>
<keyword evidence="2" id="KW-0677">Repeat</keyword>
<dbReference type="InterPro" id="IPR026082">
    <property type="entry name" value="ABCA"/>
</dbReference>
<dbReference type="OrthoDB" id="77006at2759"/>
<evidence type="ECO:0000259" key="7">
    <source>
        <dbReference type="PROSITE" id="PS50893"/>
    </source>
</evidence>
<dbReference type="InterPro" id="IPR003593">
    <property type="entry name" value="AAA+_ATPase"/>
</dbReference>
<name>X6NXM4_RETFI</name>
<evidence type="ECO:0000256" key="1">
    <source>
        <dbReference type="ARBA" id="ARBA00022448"/>
    </source>
</evidence>
<proteinExistence type="predicted"/>
<dbReference type="GO" id="GO:0140359">
    <property type="term" value="F:ABC-type transporter activity"/>
    <property type="evidence" value="ECO:0007669"/>
    <property type="project" value="InterPro"/>
</dbReference>
<feature type="non-terminal residue" evidence="8">
    <location>
        <position position="587"/>
    </location>
</feature>
<keyword evidence="9" id="KW-1185">Reference proteome</keyword>
<keyword evidence="1" id="KW-0813">Transport</keyword>
<dbReference type="Pfam" id="PF00005">
    <property type="entry name" value="ABC_tran"/>
    <property type="match status" value="1"/>
</dbReference>
<dbReference type="GO" id="GO:0005524">
    <property type="term" value="F:ATP binding"/>
    <property type="evidence" value="ECO:0007669"/>
    <property type="project" value="UniProtKB-KW"/>
</dbReference>
<dbReference type="InterPro" id="IPR027417">
    <property type="entry name" value="P-loop_NTPase"/>
</dbReference>
<dbReference type="Proteomes" id="UP000023152">
    <property type="component" value="Unassembled WGS sequence"/>
</dbReference>
<dbReference type="PANTHER" id="PTHR19229">
    <property type="entry name" value="ATP-BINDING CASSETTE TRANSPORTER SUBFAMILY A ABCA"/>
    <property type="match status" value="1"/>
</dbReference>
<comment type="caution">
    <text evidence="8">The sequence shown here is derived from an EMBL/GenBank/DDBJ whole genome shotgun (WGS) entry which is preliminary data.</text>
</comment>
<protein>
    <submittedName>
        <fullName evidence="8">ATP-binding cassette sub-family A member 3 isoform 2</fullName>
    </submittedName>
</protein>
<evidence type="ECO:0000256" key="2">
    <source>
        <dbReference type="ARBA" id="ARBA00022737"/>
    </source>
</evidence>
<feature type="compositionally biased region" description="Basic and acidic residues" evidence="5">
    <location>
        <begin position="496"/>
        <end position="511"/>
    </location>
</feature>
<dbReference type="GO" id="GO:0005319">
    <property type="term" value="F:lipid transporter activity"/>
    <property type="evidence" value="ECO:0007669"/>
    <property type="project" value="TreeGrafter"/>
</dbReference>